<keyword evidence="5" id="KW-0460">Magnesium</keyword>
<evidence type="ECO:0000256" key="6">
    <source>
        <dbReference type="ARBA" id="ARBA00022989"/>
    </source>
</evidence>
<comment type="subcellular location">
    <subcellularLocation>
        <location evidence="1">Membrane</location>
        <topology evidence="1">Multi-pass membrane protein</topology>
    </subcellularLocation>
</comment>
<keyword evidence="8" id="KW-0129">CBS domain</keyword>
<keyword evidence="12" id="KW-1185">Reference proteome</keyword>
<dbReference type="AlphaFoldDB" id="A0A7W8HHC2"/>
<evidence type="ECO:0000256" key="8">
    <source>
        <dbReference type="PROSITE-ProRule" id="PRU00703"/>
    </source>
</evidence>
<evidence type="ECO:0000256" key="2">
    <source>
        <dbReference type="ARBA" id="ARBA00009749"/>
    </source>
</evidence>
<evidence type="ECO:0000259" key="10">
    <source>
        <dbReference type="PROSITE" id="PS51371"/>
    </source>
</evidence>
<protein>
    <submittedName>
        <fullName evidence="11">Magnesium transporter</fullName>
    </submittedName>
</protein>
<evidence type="ECO:0000256" key="9">
    <source>
        <dbReference type="SAM" id="Phobius"/>
    </source>
</evidence>
<evidence type="ECO:0000256" key="4">
    <source>
        <dbReference type="ARBA" id="ARBA00022692"/>
    </source>
</evidence>
<evidence type="ECO:0000256" key="7">
    <source>
        <dbReference type="ARBA" id="ARBA00023136"/>
    </source>
</evidence>
<dbReference type="PROSITE" id="PS51371">
    <property type="entry name" value="CBS"/>
    <property type="match status" value="1"/>
</dbReference>
<accession>A0A7W8HHC2</accession>
<evidence type="ECO:0000313" key="12">
    <source>
        <dbReference type="Proteomes" id="UP000532440"/>
    </source>
</evidence>
<evidence type="ECO:0000256" key="5">
    <source>
        <dbReference type="ARBA" id="ARBA00022842"/>
    </source>
</evidence>
<name>A0A7W8HHC2_9BURK</name>
<gene>
    <name evidence="11" type="ORF">HNQ70_001264</name>
</gene>
<feature type="transmembrane region" description="Helical" evidence="9">
    <location>
        <begin position="162"/>
        <end position="179"/>
    </location>
</feature>
<dbReference type="SUPFAM" id="SSF54631">
    <property type="entry name" value="CBS-domain pair"/>
    <property type="match status" value="1"/>
</dbReference>
<dbReference type="RefSeq" id="WP_183965355.1">
    <property type="nucleotide sequence ID" value="NZ_BAABEW010000017.1"/>
</dbReference>
<feature type="domain" description="CBS" evidence="10">
    <location>
        <begin position="75"/>
        <end position="133"/>
    </location>
</feature>
<dbReference type="Proteomes" id="UP000532440">
    <property type="component" value="Unassembled WGS sequence"/>
</dbReference>
<feature type="transmembrane region" description="Helical" evidence="9">
    <location>
        <begin position="235"/>
        <end position="255"/>
    </location>
</feature>
<keyword evidence="3" id="KW-0813">Transport</keyword>
<dbReference type="Gene3D" id="1.10.357.20">
    <property type="entry name" value="SLC41 divalent cation transporters, integral membrane domain"/>
    <property type="match status" value="1"/>
</dbReference>
<keyword evidence="7 9" id="KW-0472">Membrane</keyword>
<evidence type="ECO:0000256" key="1">
    <source>
        <dbReference type="ARBA" id="ARBA00004141"/>
    </source>
</evidence>
<dbReference type="PANTHER" id="PTHR41394">
    <property type="entry name" value="MAGNESIUM TRANSPORTER MGTE"/>
    <property type="match status" value="1"/>
</dbReference>
<comment type="caution">
    <text evidence="11">The sequence shown here is derived from an EMBL/GenBank/DDBJ whole genome shotgun (WGS) entry which is preliminary data.</text>
</comment>
<dbReference type="InterPro" id="IPR000644">
    <property type="entry name" value="CBS_dom"/>
</dbReference>
<dbReference type="InterPro" id="IPR006667">
    <property type="entry name" value="SLC41_membr_dom"/>
</dbReference>
<feature type="transmembrane region" description="Helical" evidence="9">
    <location>
        <begin position="298"/>
        <end position="321"/>
    </location>
</feature>
<organism evidence="11 12">
    <name type="scientific">Quisquiliibacterium transsilvanicum</name>
    <dbReference type="NCBI Taxonomy" id="1549638"/>
    <lineage>
        <taxon>Bacteria</taxon>
        <taxon>Pseudomonadati</taxon>
        <taxon>Pseudomonadota</taxon>
        <taxon>Betaproteobacteria</taxon>
        <taxon>Burkholderiales</taxon>
        <taxon>Burkholderiaceae</taxon>
        <taxon>Quisquiliibacterium</taxon>
    </lineage>
</organism>
<dbReference type="PANTHER" id="PTHR41394:SF5">
    <property type="entry name" value="SLC41A_MGTE INTEGRAL MEMBRANE DOMAIN-CONTAINING PROTEIN"/>
    <property type="match status" value="1"/>
</dbReference>
<dbReference type="EMBL" id="JACHGB010000002">
    <property type="protein sequence ID" value="MBB5271260.1"/>
    <property type="molecule type" value="Genomic_DNA"/>
</dbReference>
<dbReference type="Pfam" id="PF01769">
    <property type="entry name" value="MgtE"/>
    <property type="match status" value="1"/>
</dbReference>
<evidence type="ECO:0000256" key="3">
    <source>
        <dbReference type="ARBA" id="ARBA00022448"/>
    </source>
</evidence>
<sequence length="322" mass="33404">MPAPAVETAHFHLETRIPVASPEDTAASLVALLAGGDFAIADPAYLLDARGAPCGIVPLSRLLGAPPAARLATLALACPPAVRLGTDQEHVASHAIAHGVSAVPVVDRDGRWQGVVPPLALLEVLRHEHVEDLHRFAGIAHDAEVASRAIEEPPARRARHRLPWLLAGLGGSVLTALVMQRFEATLQANVAVAFFIPAIVYLADAVGTQSESIAVRGLSLSHKPLPALLGGELRTGALIGTVLSLLALLPIWLVLGDVRLAAAVAIALFASSCMATVIGFTLPWLLARTGADPAFGSGPLATILQDVLSLLIYFGVVVGLLG</sequence>
<dbReference type="Gene3D" id="3.10.580.10">
    <property type="entry name" value="CBS-domain"/>
    <property type="match status" value="1"/>
</dbReference>
<dbReference type="GO" id="GO:0016020">
    <property type="term" value="C:membrane"/>
    <property type="evidence" value="ECO:0007669"/>
    <property type="project" value="UniProtKB-SubCell"/>
</dbReference>
<feature type="transmembrane region" description="Helical" evidence="9">
    <location>
        <begin position="262"/>
        <end position="286"/>
    </location>
</feature>
<evidence type="ECO:0000313" key="11">
    <source>
        <dbReference type="EMBL" id="MBB5271260.1"/>
    </source>
</evidence>
<keyword evidence="6 9" id="KW-1133">Transmembrane helix</keyword>
<dbReference type="InterPro" id="IPR036739">
    <property type="entry name" value="SLC41_membr_dom_sf"/>
</dbReference>
<dbReference type="SUPFAM" id="SSF161093">
    <property type="entry name" value="MgtE membrane domain-like"/>
    <property type="match status" value="1"/>
</dbReference>
<comment type="similarity">
    <text evidence="2">Belongs to the SLC41A transporter family.</text>
</comment>
<keyword evidence="4 9" id="KW-0812">Transmembrane</keyword>
<dbReference type="GO" id="GO:0008324">
    <property type="term" value="F:monoatomic cation transmembrane transporter activity"/>
    <property type="evidence" value="ECO:0007669"/>
    <property type="project" value="InterPro"/>
</dbReference>
<feature type="transmembrane region" description="Helical" evidence="9">
    <location>
        <begin position="186"/>
        <end position="203"/>
    </location>
</feature>
<dbReference type="InterPro" id="IPR046342">
    <property type="entry name" value="CBS_dom_sf"/>
</dbReference>
<proteinExistence type="inferred from homology"/>
<reference evidence="11 12" key="1">
    <citation type="submission" date="2020-08" db="EMBL/GenBank/DDBJ databases">
        <title>Genomic Encyclopedia of Type Strains, Phase IV (KMG-IV): sequencing the most valuable type-strain genomes for metagenomic binning, comparative biology and taxonomic classification.</title>
        <authorList>
            <person name="Goeker M."/>
        </authorList>
    </citation>
    <scope>NUCLEOTIDE SEQUENCE [LARGE SCALE GENOMIC DNA]</scope>
    <source>
        <strain evidence="11 12">DSM 29781</strain>
    </source>
</reference>